<evidence type="ECO:0000313" key="12">
    <source>
        <dbReference type="Proteomes" id="UP000371041"/>
    </source>
</evidence>
<sequence length="221" mass="23382">MTTTERHIQDGVQRFLASMRGNLDATERDLLPVLARLAADDEPVTLARLAAATAWEADEVRAALATFSQLGYDEHGRITGLFTRSSAWSVAFTVDGTTLYGCASDTLVLPVILGRAGVAESTCPATGEPIRVEVTPTEVVSVDPPQAVVSKVRPTEGVTDLLTEVCGLGHFYSSPEAAAGWLAEHPEGFVDTVADDFDIHRRAAIELGWSAAAHGKPSPAG</sequence>
<keyword evidence="7" id="KW-0456">Lyase</keyword>
<keyword evidence="6" id="KW-0476">Mercury</keyword>
<comment type="function">
    <text evidence="8">Cleaves the carbon-mercury bond of organomercurials such as phenylmercuric acetate. One product is Hg(2+), which is subsequently detoxified by the mercuric reductase.</text>
</comment>
<reference evidence="12" key="1">
    <citation type="submission" date="2019-11" db="EMBL/GenBank/DDBJ databases">
        <title>The complete genome sequence of Saccharopolyspora sp. E2A.</title>
        <authorList>
            <person name="Zhang G."/>
        </authorList>
    </citation>
    <scope>NUCLEOTIDE SEQUENCE [LARGE SCALE GENOMIC DNA]</scope>
    <source>
        <strain evidence="12">E2A</strain>
    </source>
</reference>
<evidence type="ECO:0000256" key="3">
    <source>
        <dbReference type="ARBA" id="ARBA00013237"/>
    </source>
</evidence>
<dbReference type="AlphaFoldDB" id="A0A5Q3Q2C1"/>
<evidence type="ECO:0000256" key="2">
    <source>
        <dbReference type="ARBA" id="ARBA00009443"/>
    </source>
</evidence>
<accession>A0A5Q3Q2C1</accession>
<keyword evidence="5" id="KW-0475">Mercuric resistance</keyword>
<dbReference type="SUPFAM" id="SSF160387">
    <property type="entry name" value="NosL/MerB-like"/>
    <property type="match status" value="1"/>
</dbReference>
<proteinExistence type="inferred from homology"/>
<evidence type="ECO:0000256" key="6">
    <source>
        <dbReference type="ARBA" id="ARBA00022914"/>
    </source>
</evidence>
<dbReference type="Gene3D" id="3.30.450.410">
    <property type="match status" value="1"/>
</dbReference>
<comment type="similarity">
    <text evidence="2">Belongs to the MerB family.</text>
</comment>
<dbReference type="GO" id="GO:0046689">
    <property type="term" value="P:response to mercury ion"/>
    <property type="evidence" value="ECO:0007669"/>
    <property type="project" value="UniProtKB-KW"/>
</dbReference>
<dbReference type="RefSeq" id="WP_154075316.1">
    <property type="nucleotide sequence ID" value="NZ_CP045929.1"/>
</dbReference>
<evidence type="ECO:0000313" key="11">
    <source>
        <dbReference type="EMBL" id="QGK68711.1"/>
    </source>
</evidence>
<dbReference type="EC" id="4.99.1.2" evidence="3"/>
<evidence type="ECO:0000256" key="7">
    <source>
        <dbReference type="ARBA" id="ARBA00023239"/>
    </source>
</evidence>
<protein>
    <recommendedName>
        <fullName evidence="4">Alkylmercury lyase</fullName>
        <ecNumber evidence="3">4.99.1.2</ecNumber>
    </recommendedName>
    <alternativeName>
        <fullName evidence="9">Organomercurial lyase</fullName>
    </alternativeName>
</protein>
<gene>
    <name evidence="11" type="ORF">GIY23_03330</name>
</gene>
<dbReference type="PRINTS" id="PR01699">
    <property type="entry name" value="ORGNOHGLYASE"/>
</dbReference>
<name>A0A5Q3Q2C1_9PSEU</name>
<evidence type="ECO:0000256" key="4">
    <source>
        <dbReference type="ARBA" id="ARBA00018180"/>
    </source>
</evidence>
<dbReference type="InterPro" id="IPR024259">
    <property type="entry name" value="MerB_HTH_dom"/>
</dbReference>
<dbReference type="GO" id="GO:0018836">
    <property type="term" value="F:alkylmercury lyase activity"/>
    <property type="evidence" value="ECO:0007669"/>
    <property type="project" value="UniProtKB-EC"/>
</dbReference>
<dbReference type="Pfam" id="PF03243">
    <property type="entry name" value="MerB"/>
    <property type="match status" value="1"/>
</dbReference>
<keyword evidence="12" id="KW-1185">Reference proteome</keyword>
<organism evidence="11 12">
    <name type="scientific">Allosaccharopolyspora coralli</name>
    <dbReference type="NCBI Taxonomy" id="2665642"/>
    <lineage>
        <taxon>Bacteria</taxon>
        <taxon>Bacillati</taxon>
        <taxon>Actinomycetota</taxon>
        <taxon>Actinomycetes</taxon>
        <taxon>Pseudonocardiales</taxon>
        <taxon>Pseudonocardiaceae</taxon>
        <taxon>Allosaccharopolyspora</taxon>
    </lineage>
</organism>
<comment type="catalytic activity">
    <reaction evidence="1">
        <text>an alkylmercury + H(+) = an alkane + Hg(2+)</text>
        <dbReference type="Rhea" id="RHEA:18777"/>
        <dbReference type="ChEBI" id="CHEBI:15378"/>
        <dbReference type="ChEBI" id="CHEBI:16793"/>
        <dbReference type="ChEBI" id="CHEBI:18310"/>
        <dbReference type="ChEBI" id="CHEBI:83725"/>
        <dbReference type="EC" id="4.99.1.2"/>
    </reaction>
</comment>
<dbReference type="InterPro" id="IPR004927">
    <property type="entry name" value="MerB"/>
</dbReference>
<dbReference type="SUPFAM" id="SSF46785">
    <property type="entry name" value="Winged helix' DNA-binding domain"/>
    <property type="match status" value="1"/>
</dbReference>
<dbReference type="InterPro" id="IPR053717">
    <property type="entry name" value="MerB_lyase_sf"/>
</dbReference>
<evidence type="ECO:0000256" key="8">
    <source>
        <dbReference type="ARBA" id="ARBA00025326"/>
    </source>
</evidence>
<dbReference type="Pfam" id="PF12324">
    <property type="entry name" value="HTH_15"/>
    <property type="match status" value="1"/>
</dbReference>
<dbReference type="Proteomes" id="UP000371041">
    <property type="component" value="Chromosome"/>
</dbReference>
<dbReference type="InterPro" id="IPR036390">
    <property type="entry name" value="WH_DNA-bd_sf"/>
</dbReference>
<dbReference type="EMBL" id="CP045929">
    <property type="protein sequence ID" value="QGK68711.1"/>
    <property type="molecule type" value="Genomic_DNA"/>
</dbReference>
<dbReference type="KEGG" id="sace:GIY23_03330"/>
<evidence type="ECO:0000256" key="9">
    <source>
        <dbReference type="ARBA" id="ARBA00031271"/>
    </source>
</evidence>
<evidence type="ECO:0000259" key="10">
    <source>
        <dbReference type="Pfam" id="PF12324"/>
    </source>
</evidence>
<evidence type="ECO:0000256" key="1">
    <source>
        <dbReference type="ARBA" id="ARBA00000165"/>
    </source>
</evidence>
<feature type="domain" description="Alkylmercury lyase helix-turn-helix" evidence="10">
    <location>
        <begin position="20"/>
        <end position="80"/>
    </location>
</feature>
<evidence type="ECO:0000256" key="5">
    <source>
        <dbReference type="ARBA" id="ARBA00022466"/>
    </source>
</evidence>